<evidence type="ECO:0000259" key="3">
    <source>
        <dbReference type="PROSITE" id="PS50940"/>
    </source>
</evidence>
<dbReference type="STRING" id="227321.Q5BG31"/>
<dbReference type="VEuPathDB" id="FungiDB:AN0499"/>
<keyword evidence="2" id="KW-0732">Signal</keyword>
<dbReference type="AlphaFoldDB" id="Q5BG31"/>
<protein>
    <submittedName>
        <fullName evidence="4">Chitin binding domain protein Peritrophin-A, putative (AFU_orthologue AFUA_7G00670)</fullName>
    </submittedName>
</protein>
<dbReference type="CAZy" id="CBM14">
    <property type="family name" value="Carbohydrate-Binding Module Family 14"/>
</dbReference>
<evidence type="ECO:0000256" key="1">
    <source>
        <dbReference type="SAM" id="MobiDB-lite"/>
    </source>
</evidence>
<accession>Q5BG31</accession>
<dbReference type="HOGENOM" id="CLU_127755_1_0_1"/>
<dbReference type="Pfam" id="PF01607">
    <property type="entry name" value="CBM_14"/>
    <property type="match status" value="1"/>
</dbReference>
<feature type="domain" description="Chitin-binding type-2" evidence="3">
    <location>
        <begin position="28"/>
        <end position="84"/>
    </location>
</feature>
<dbReference type="GO" id="GO:0008061">
    <property type="term" value="F:chitin binding"/>
    <property type="evidence" value="ECO:0007669"/>
    <property type="project" value="InterPro"/>
</dbReference>
<dbReference type="Gene3D" id="2.170.140.10">
    <property type="entry name" value="Chitin binding domain"/>
    <property type="match status" value="1"/>
</dbReference>
<keyword evidence="5" id="KW-1185">Reference proteome</keyword>
<dbReference type="InParanoid" id="Q5BG31"/>
<dbReference type="RefSeq" id="XP_658103.1">
    <property type="nucleotide sequence ID" value="XM_653011.2"/>
</dbReference>
<reference evidence="5" key="1">
    <citation type="journal article" date="2005" name="Nature">
        <title>Sequencing of Aspergillus nidulans and comparative analysis with A. fumigatus and A. oryzae.</title>
        <authorList>
            <person name="Galagan J.E."/>
            <person name="Calvo S.E."/>
            <person name="Cuomo C."/>
            <person name="Ma L.J."/>
            <person name="Wortman J.R."/>
            <person name="Batzoglou S."/>
            <person name="Lee S.I."/>
            <person name="Basturkmen M."/>
            <person name="Spevak C.C."/>
            <person name="Clutterbuck J."/>
            <person name="Kapitonov V."/>
            <person name="Jurka J."/>
            <person name="Scazzocchio C."/>
            <person name="Farman M."/>
            <person name="Butler J."/>
            <person name="Purcell S."/>
            <person name="Harris S."/>
            <person name="Braus G.H."/>
            <person name="Draht O."/>
            <person name="Busch S."/>
            <person name="D'Enfert C."/>
            <person name="Bouchier C."/>
            <person name="Goldman G.H."/>
            <person name="Bell-Pedersen D."/>
            <person name="Griffiths-Jones S."/>
            <person name="Doonan J.H."/>
            <person name="Yu J."/>
            <person name="Vienken K."/>
            <person name="Pain A."/>
            <person name="Freitag M."/>
            <person name="Selker E.U."/>
            <person name="Archer D.B."/>
            <person name="Penalva M.A."/>
            <person name="Oakley B.R."/>
            <person name="Momany M."/>
            <person name="Tanaka T."/>
            <person name="Kumagai T."/>
            <person name="Asai K."/>
            <person name="Machida M."/>
            <person name="Nierman W.C."/>
            <person name="Denning D.W."/>
            <person name="Caddick M."/>
            <person name="Hynes M."/>
            <person name="Paoletti M."/>
            <person name="Fischer R."/>
            <person name="Miller B."/>
            <person name="Dyer P."/>
            <person name="Sachs M.S."/>
            <person name="Osmani S.A."/>
            <person name="Birren B.W."/>
        </authorList>
    </citation>
    <scope>NUCLEOTIDE SEQUENCE [LARGE SCALE GENOMIC DNA]</scope>
    <source>
        <strain evidence="5">FGSC A4 / ATCC 38163 / CBS 112.46 / NRRL 194 / M139</strain>
    </source>
</reference>
<dbReference type="eggNOG" id="ENOG502S98P">
    <property type="taxonomic scope" value="Eukaryota"/>
</dbReference>
<proteinExistence type="predicted"/>
<dbReference type="SUPFAM" id="SSF57625">
    <property type="entry name" value="Invertebrate chitin-binding proteins"/>
    <property type="match status" value="1"/>
</dbReference>
<dbReference type="GO" id="GO:0005576">
    <property type="term" value="C:extracellular region"/>
    <property type="evidence" value="ECO:0007669"/>
    <property type="project" value="InterPro"/>
</dbReference>
<dbReference type="SMART" id="SM00494">
    <property type="entry name" value="ChtBD2"/>
    <property type="match status" value="1"/>
</dbReference>
<dbReference type="PROSITE" id="PS50940">
    <property type="entry name" value="CHIT_BIND_II"/>
    <property type="match status" value="1"/>
</dbReference>
<feature type="chain" id="PRO_5010314144" evidence="2">
    <location>
        <begin position="24"/>
        <end position="121"/>
    </location>
</feature>
<feature type="compositionally biased region" description="Basic and acidic residues" evidence="1">
    <location>
        <begin position="101"/>
        <end position="114"/>
    </location>
</feature>
<evidence type="ECO:0000256" key="2">
    <source>
        <dbReference type="SAM" id="SignalP"/>
    </source>
</evidence>
<evidence type="ECO:0000313" key="5">
    <source>
        <dbReference type="Proteomes" id="UP000000560"/>
    </source>
</evidence>
<reference evidence="5" key="2">
    <citation type="journal article" date="2009" name="Fungal Genet. Biol.">
        <title>The 2008 update of the Aspergillus nidulans genome annotation: a community effort.</title>
        <authorList>
            <person name="Wortman J.R."/>
            <person name="Gilsenan J.M."/>
            <person name="Joardar V."/>
            <person name="Deegan J."/>
            <person name="Clutterbuck J."/>
            <person name="Andersen M.R."/>
            <person name="Archer D."/>
            <person name="Bencina M."/>
            <person name="Braus G."/>
            <person name="Coutinho P."/>
            <person name="von Dohren H."/>
            <person name="Doonan J."/>
            <person name="Driessen A.J."/>
            <person name="Durek P."/>
            <person name="Espeso E."/>
            <person name="Fekete E."/>
            <person name="Flipphi M."/>
            <person name="Estrada C.G."/>
            <person name="Geysens S."/>
            <person name="Goldman G."/>
            <person name="de Groot P.W."/>
            <person name="Hansen K."/>
            <person name="Harris S.D."/>
            <person name="Heinekamp T."/>
            <person name="Helmstaedt K."/>
            <person name="Henrissat B."/>
            <person name="Hofmann G."/>
            <person name="Homan T."/>
            <person name="Horio T."/>
            <person name="Horiuchi H."/>
            <person name="James S."/>
            <person name="Jones M."/>
            <person name="Karaffa L."/>
            <person name="Karanyi Z."/>
            <person name="Kato M."/>
            <person name="Keller N."/>
            <person name="Kelly D.E."/>
            <person name="Kiel J.A."/>
            <person name="Kim J.M."/>
            <person name="van der Klei I.J."/>
            <person name="Klis F.M."/>
            <person name="Kovalchuk A."/>
            <person name="Krasevec N."/>
            <person name="Kubicek C.P."/>
            <person name="Liu B."/>
            <person name="Maccabe A."/>
            <person name="Meyer V."/>
            <person name="Mirabito P."/>
            <person name="Miskei M."/>
            <person name="Mos M."/>
            <person name="Mullins J."/>
            <person name="Nelson D.R."/>
            <person name="Nielsen J."/>
            <person name="Oakley B.R."/>
            <person name="Osmani S.A."/>
            <person name="Pakula T."/>
            <person name="Paszewski A."/>
            <person name="Paulsen I."/>
            <person name="Pilsyk S."/>
            <person name="Pocsi I."/>
            <person name="Punt P.J."/>
            <person name="Ram A.F."/>
            <person name="Ren Q."/>
            <person name="Robellet X."/>
            <person name="Robson G."/>
            <person name="Seiboth B."/>
            <person name="van Solingen P."/>
            <person name="Specht T."/>
            <person name="Sun J."/>
            <person name="Taheri-Talesh N."/>
            <person name="Takeshita N."/>
            <person name="Ussery D."/>
            <person name="vanKuyk P.A."/>
            <person name="Visser H."/>
            <person name="van de Vondervoort P.J."/>
            <person name="de Vries R.P."/>
            <person name="Walton J."/>
            <person name="Xiang X."/>
            <person name="Xiong Y."/>
            <person name="Zeng A.P."/>
            <person name="Brandt B.W."/>
            <person name="Cornell M.J."/>
            <person name="van den Hondel C.A."/>
            <person name="Visser J."/>
            <person name="Oliver S.G."/>
            <person name="Turner G."/>
        </authorList>
    </citation>
    <scope>GENOME REANNOTATION</scope>
    <source>
        <strain evidence="5">FGSC A4 / ATCC 38163 / CBS 112.46 / NRRL 194 / M139</strain>
    </source>
</reference>
<accession>C8VSX8</accession>
<dbReference type="OMA" id="PGTAYCH"/>
<organism evidence="4 5">
    <name type="scientific">Emericella nidulans (strain FGSC A4 / ATCC 38163 / CBS 112.46 / NRRL 194 / M139)</name>
    <name type="common">Aspergillus nidulans</name>
    <dbReference type="NCBI Taxonomy" id="227321"/>
    <lineage>
        <taxon>Eukaryota</taxon>
        <taxon>Fungi</taxon>
        <taxon>Dikarya</taxon>
        <taxon>Ascomycota</taxon>
        <taxon>Pezizomycotina</taxon>
        <taxon>Eurotiomycetes</taxon>
        <taxon>Eurotiomycetidae</taxon>
        <taxon>Eurotiales</taxon>
        <taxon>Aspergillaceae</taxon>
        <taxon>Aspergillus</taxon>
        <taxon>Aspergillus subgen. Nidulantes</taxon>
    </lineage>
</organism>
<feature type="signal peptide" evidence="2">
    <location>
        <begin position="1"/>
        <end position="23"/>
    </location>
</feature>
<dbReference type="EMBL" id="BN001308">
    <property type="protein sequence ID" value="CBF89361.1"/>
    <property type="molecule type" value="Genomic_DNA"/>
</dbReference>
<feature type="region of interest" description="Disordered" evidence="1">
    <location>
        <begin position="90"/>
        <end position="121"/>
    </location>
</feature>
<dbReference type="Proteomes" id="UP000000560">
    <property type="component" value="Chromosome VIII"/>
</dbReference>
<evidence type="ECO:0000313" key="4">
    <source>
        <dbReference type="EMBL" id="CBF89361.1"/>
    </source>
</evidence>
<sequence length="121" mass="12827">MQLTKTLSLLAASLSVLLAPVTAAPAPGTSCHVGASWPDHHDCHKFFECAAGGHPVRKTCGPGTAYSPEIGVCDYEWKVRSCRAHSWTHGAEEGASGSHSGWDKSKNEKGHEGHWSGAGRH</sequence>
<gene>
    <name evidence="4" type="ORF">ANIA_00499</name>
</gene>
<dbReference type="InterPro" id="IPR036508">
    <property type="entry name" value="Chitin-bd_dom_sf"/>
</dbReference>
<dbReference type="InterPro" id="IPR002557">
    <property type="entry name" value="Chitin-bd_dom"/>
</dbReference>
<dbReference type="GeneID" id="2876279"/>
<name>Q5BG31_EMENI</name>
<dbReference type="KEGG" id="ani:ANIA_00499"/>
<dbReference type="OrthoDB" id="6020543at2759"/>